<name>A0AAF0ZT14_SOLVR</name>
<accession>A0AAF0ZT14</accession>
<dbReference type="PANTHER" id="PTHR11439">
    <property type="entry name" value="GAG-POL-RELATED RETROTRANSPOSON"/>
    <property type="match status" value="1"/>
</dbReference>
<gene>
    <name evidence="1" type="ORF">MTR67_041750</name>
</gene>
<organism evidence="1 2">
    <name type="scientific">Solanum verrucosum</name>
    <dbReference type="NCBI Taxonomy" id="315347"/>
    <lineage>
        <taxon>Eukaryota</taxon>
        <taxon>Viridiplantae</taxon>
        <taxon>Streptophyta</taxon>
        <taxon>Embryophyta</taxon>
        <taxon>Tracheophyta</taxon>
        <taxon>Spermatophyta</taxon>
        <taxon>Magnoliopsida</taxon>
        <taxon>eudicotyledons</taxon>
        <taxon>Gunneridae</taxon>
        <taxon>Pentapetalae</taxon>
        <taxon>asterids</taxon>
        <taxon>lamiids</taxon>
        <taxon>Solanales</taxon>
        <taxon>Solanaceae</taxon>
        <taxon>Solanoideae</taxon>
        <taxon>Solaneae</taxon>
        <taxon>Solanum</taxon>
    </lineage>
</organism>
<evidence type="ECO:0000313" key="1">
    <source>
        <dbReference type="EMBL" id="WMV48365.1"/>
    </source>
</evidence>
<keyword evidence="2" id="KW-1185">Reference proteome</keyword>
<dbReference type="AlphaFoldDB" id="A0AAF0ZT14"/>
<dbReference type="CDD" id="cd09272">
    <property type="entry name" value="RNase_HI_RT_Ty1"/>
    <property type="match status" value="1"/>
</dbReference>
<reference evidence="1" key="1">
    <citation type="submission" date="2023-08" db="EMBL/GenBank/DDBJ databases">
        <title>A de novo genome assembly of Solanum verrucosum Schlechtendal, a Mexican diploid species geographically isolated from the other diploid A-genome species in potato relatives.</title>
        <authorList>
            <person name="Hosaka K."/>
        </authorList>
    </citation>
    <scope>NUCLEOTIDE SEQUENCE</scope>
    <source>
        <tissue evidence="1">Young leaves</tissue>
    </source>
</reference>
<dbReference type="InterPro" id="IPR043502">
    <property type="entry name" value="DNA/RNA_pol_sf"/>
</dbReference>
<evidence type="ECO:0000313" key="2">
    <source>
        <dbReference type="Proteomes" id="UP001234989"/>
    </source>
</evidence>
<dbReference type="Proteomes" id="UP001234989">
    <property type="component" value="Chromosome 9"/>
</dbReference>
<dbReference type="EMBL" id="CP133620">
    <property type="protein sequence ID" value="WMV48365.1"/>
    <property type="molecule type" value="Genomic_DNA"/>
</dbReference>
<proteinExistence type="predicted"/>
<feature type="non-terminal residue" evidence="1">
    <location>
        <position position="1"/>
    </location>
</feature>
<sequence length="316" mass="35352">QFTLDLLAEFDCLDARPASSPLDPTLKLTSTCGPPLSDPTIYRRLTGKLNFLSPNLSFAVQSLSEFMQSPCSRHYQATLHTLRYLCHDPGIGLFMSPASSFQILAYCNSDWATCPESRRSVSGFFLSLGGSPISWKSKKQPVVSLSSAEAEYRSMRRLVTEIAWIVHLLQDLSAPPLLPIPLHCDNQAATHIAKSPVFHERTKHIEFDCHFVREKLLDGLISLLFVPSSSQIADIFTKVLSGPLHRHLLGKLGISSGTSNLKGVLPENLHLQQNLKHIFKKVDLLNLCQGQNSICSLYIFFFSAFYLFSQVKEFVR</sequence>
<dbReference type="PANTHER" id="PTHR11439:SF498">
    <property type="entry name" value="DNAK FAMILY PROTEIN"/>
    <property type="match status" value="1"/>
</dbReference>
<dbReference type="SUPFAM" id="SSF56672">
    <property type="entry name" value="DNA/RNA polymerases"/>
    <property type="match status" value="1"/>
</dbReference>
<protein>
    <submittedName>
        <fullName evidence="1">Uncharacterized protein</fullName>
    </submittedName>
</protein>